<organism evidence="1 2">
    <name type="scientific">Arthrobacter bussei</name>
    <dbReference type="NCBI Taxonomy" id="2594179"/>
    <lineage>
        <taxon>Bacteria</taxon>
        <taxon>Bacillati</taxon>
        <taxon>Actinomycetota</taxon>
        <taxon>Actinomycetes</taxon>
        <taxon>Micrococcales</taxon>
        <taxon>Micrococcaceae</taxon>
        <taxon>Arthrobacter</taxon>
    </lineage>
</organism>
<dbReference type="PANTHER" id="PTHR43434">
    <property type="entry name" value="PHOSPHOGLYCOLATE PHOSPHATASE"/>
    <property type="match status" value="1"/>
</dbReference>
<dbReference type="OrthoDB" id="9793014at2"/>
<dbReference type="GO" id="GO:0008967">
    <property type="term" value="F:phosphoglycolate phosphatase activity"/>
    <property type="evidence" value="ECO:0007669"/>
    <property type="project" value="TreeGrafter"/>
</dbReference>
<gene>
    <name evidence="1" type="ORF">FNH21_02920</name>
</gene>
<reference evidence="2" key="1">
    <citation type="submission" date="2019-07" db="EMBL/GenBank/DDBJ databases">
        <title>Arthrobacter KR32 sp. nov., isolated from mountain cheese made of cows milk.</title>
        <authorList>
            <person name="Flegler A."/>
        </authorList>
    </citation>
    <scope>NUCLEOTIDE SEQUENCE [LARGE SCALE GENOMIC DNA]</scope>
    <source>
        <strain evidence="2">KR32</strain>
    </source>
</reference>
<dbReference type="NCBIfam" id="TIGR01509">
    <property type="entry name" value="HAD-SF-IA-v3"/>
    <property type="match status" value="1"/>
</dbReference>
<name>A0A7X1NMQ9_9MICC</name>
<dbReference type="PANTHER" id="PTHR43434:SF16">
    <property type="entry name" value="BLL8046 PROTEIN"/>
    <property type="match status" value="1"/>
</dbReference>
<dbReference type="Pfam" id="PF00702">
    <property type="entry name" value="Hydrolase"/>
    <property type="match status" value="1"/>
</dbReference>
<keyword evidence="1" id="KW-0378">Hydrolase</keyword>
<dbReference type="Gene3D" id="1.10.150.240">
    <property type="entry name" value="Putative phosphatase, domain 2"/>
    <property type="match status" value="1"/>
</dbReference>
<comment type="caution">
    <text evidence="1">The sequence shown here is derived from an EMBL/GenBank/DDBJ whole genome shotgun (WGS) entry which is preliminary data.</text>
</comment>
<dbReference type="InterPro" id="IPR006439">
    <property type="entry name" value="HAD-SF_hydro_IA"/>
</dbReference>
<evidence type="ECO:0000313" key="1">
    <source>
        <dbReference type="EMBL" id="MPY09682.1"/>
    </source>
</evidence>
<dbReference type="GO" id="GO:0005829">
    <property type="term" value="C:cytosol"/>
    <property type="evidence" value="ECO:0007669"/>
    <property type="project" value="TreeGrafter"/>
</dbReference>
<dbReference type="InterPro" id="IPR050155">
    <property type="entry name" value="HAD-like_hydrolase_sf"/>
</dbReference>
<dbReference type="RefSeq" id="WP_152812178.1">
    <property type="nucleotide sequence ID" value="NZ_VJXX01000001.1"/>
</dbReference>
<dbReference type="InterPro" id="IPR023198">
    <property type="entry name" value="PGP-like_dom2"/>
</dbReference>
<sequence length="239" mass="24993">MTGSASSTDDRPTRHGVLFDVDGTLVDSNYQHTLAWWQAFRRFGHDLPMAEIHRAIGMGGDKLVAHLLGDDRDTEQDGELDATRSAVFSTFWPGLRSFEGAGELLRRCADDGLTVVLASSASHQELAVSRGIIGADEAISAATSSGDAENSKPDPDILQAALTAGGLDAENTVFVGDSVWDVLAASELGIPTVGLASGGTSAAELREAGAVEVHKDIRALLTAFDDGALHRLAAADAKP</sequence>
<evidence type="ECO:0000313" key="2">
    <source>
        <dbReference type="Proteomes" id="UP000326464"/>
    </source>
</evidence>
<dbReference type="InterPro" id="IPR023214">
    <property type="entry name" value="HAD_sf"/>
</dbReference>
<dbReference type="Proteomes" id="UP000326464">
    <property type="component" value="Unassembled WGS sequence"/>
</dbReference>
<dbReference type="Gene3D" id="3.40.50.1000">
    <property type="entry name" value="HAD superfamily/HAD-like"/>
    <property type="match status" value="1"/>
</dbReference>
<protein>
    <submittedName>
        <fullName evidence="1">HAD family hydrolase</fullName>
    </submittedName>
</protein>
<dbReference type="GO" id="GO:0006281">
    <property type="term" value="P:DNA repair"/>
    <property type="evidence" value="ECO:0007669"/>
    <property type="project" value="TreeGrafter"/>
</dbReference>
<dbReference type="SUPFAM" id="SSF56784">
    <property type="entry name" value="HAD-like"/>
    <property type="match status" value="1"/>
</dbReference>
<accession>A0A7X1NMQ9</accession>
<dbReference type="SFLD" id="SFLDG01129">
    <property type="entry name" value="C1.5:_HAD__Beta-PGM__Phosphata"/>
    <property type="match status" value="1"/>
</dbReference>
<proteinExistence type="predicted"/>
<keyword evidence="2" id="KW-1185">Reference proteome</keyword>
<dbReference type="NCBIfam" id="TIGR01549">
    <property type="entry name" value="HAD-SF-IA-v1"/>
    <property type="match status" value="1"/>
</dbReference>
<dbReference type="SFLD" id="SFLDS00003">
    <property type="entry name" value="Haloacid_Dehalogenase"/>
    <property type="match status" value="1"/>
</dbReference>
<dbReference type="InterPro" id="IPR036412">
    <property type="entry name" value="HAD-like_sf"/>
</dbReference>
<dbReference type="AlphaFoldDB" id="A0A7X1NMQ9"/>
<dbReference type="EMBL" id="VJXX01000001">
    <property type="protein sequence ID" value="MPY09682.1"/>
    <property type="molecule type" value="Genomic_DNA"/>
</dbReference>